<name>A0A9W9FYU1_9EURO</name>
<feature type="non-terminal residue" evidence="1">
    <location>
        <position position="1"/>
    </location>
</feature>
<reference evidence="1" key="2">
    <citation type="journal article" date="2023" name="IMA Fungus">
        <title>Comparative genomic study of the Penicillium genus elucidates a diverse pangenome and 15 lateral gene transfer events.</title>
        <authorList>
            <person name="Petersen C."/>
            <person name="Sorensen T."/>
            <person name="Nielsen M.R."/>
            <person name="Sondergaard T.E."/>
            <person name="Sorensen J.L."/>
            <person name="Fitzpatrick D.A."/>
            <person name="Frisvad J.C."/>
            <person name="Nielsen K.L."/>
        </authorList>
    </citation>
    <scope>NUCLEOTIDE SEQUENCE</scope>
    <source>
        <strain evidence="1">IBT 30069</strain>
    </source>
</reference>
<dbReference type="EMBL" id="JAPQKH010000003">
    <property type="protein sequence ID" value="KAJ5108927.1"/>
    <property type="molecule type" value="Genomic_DNA"/>
</dbReference>
<keyword evidence="2" id="KW-1185">Reference proteome</keyword>
<dbReference type="Proteomes" id="UP001149165">
    <property type="component" value="Unassembled WGS sequence"/>
</dbReference>
<evidence type="ECO:0000313" key="1">
    <source>
        <dbReference type="EMBL" id="KAJ5108927.1"/>
    </source>
</evidence>
<sequence>TPFQSTMTISHFYDSQDTYNPYSHAKKKDKTSESYPYYSRFTPTPGPISDSNSTATESTFTDPFQDIRVDLAQRPQARESINLAPPVAFIGYPYEQRSRHIHRRHRRKKDHKFKINVSIFPNRTFILVFISYPNRLELDPNLELELGPDHQRGRIGIDGIVRARLVLCLLLPLLLLREKRNQHPHRKKDRYRFHGQRGESMSGMILDSESTLFRIWELGVEWSIVLWRVKGDGFVLGEGGGSIACLGGIGIRMGRSIQQIIGMISFTGSMMMRKKVNENDDRS</sequence>
<comment type="caution">
    <text evidence="1">The sequence shown here is derived from an EMBL/GenBank/DDBJ whole genome shotgun (WGS) entry which is preliminary data.</text>
</comment>
<organism evidence="1 2">
    <name type="scientific">Penicillium angulare</name>
    <dbReference type="NCBI Taxonomy" id="116970"/>
    <lineage>
        <taxon>Eukaryota</taxon>
        <taxon>Fungi</taxon>
        <taxon>Dikarya</taxon>
        <taxon>Ascomycota</taxon>
        <taxon>Pezizomycotina</taxon>
        <taxon>Eurotiomycetes</taxon>
        <taxon>Eurotiomycetidae</taxon>
        <taxon>Eurotiales</taxon>
        <taxon>Aspergillaceae</taxon>
        <taxon>Penicillium</taxon>
    </lineage>
</organism>
<dbReference type="AlphaFoldDB" id="A0A9W9FYU1"/>
<reference evidence="1" key="1">
    <citation type="submission" date="2022-11" db="EMBL/GenBank/DDBJ databases">
        <authorList>
            <person name="Petersen C."/>
        </authorList>
    </citation>
    <scope>NUCLEOTIDE SEQUENCE</scope>
    <source>
        <strain evidence="1">IBT 30069</strain>
    </source>
</reference>
<evidence type="ECO:0000313" key="2">
    <source>
        <dbReference type="Proteomes" id="UP001149165"/>
    </source>
</evidence>
<protein>
    <submittedName>
        <fullName evidence="1">Uncharacterized protein</fullName>
    </submittedName>
</protein>
<proteinExistence type="predicted"/>
<gene>
    <name evidence="1" type="ORF">N7456_005602</name>
</gene>
<accession>A0A9W9FYU1</accession>